<evidence type="ECO:0000313" key="2">
    <source>
        <dbReference type="Proteomes" id="UP001164803"/>
    </source>
</evidence>
<reference evidence="1" key="1">
    <citation type="submission" date="2022-08" db="EMBL/GenBank/DDBJ databases">
        <title>Alicyclobacillus dauci DSM2870, complete genome.</title>
        <authorList>
            <person name="Wang Q."/>
            <person name="Cai R."/>
            <person name="Wang Z."/>
        </authorList>
    </citation>
    <scope>NUCLEOTIDE SEQUENCE</scope>
    <source>
        <strain evidence="1">DSM 28700</strain>
    </source>
</reference>
<dbReference type="RefSeq" id="WP_268043285.1">
    <property type="nucleotide sequence ID" value="NZ_CP104064.1"/>
</dbReference>
<dbReference type="Proteomes" id="UP001164803">
    <property type="component" value="Chromosome"/>
</dbReference>
<sequence>MANGIPETFNFRSLWFGRMVSIFGDRFTELALPWIVLQSTHSPWKAGLVVACE</sequence>
<name>A0ABY6Z0U4_9BACL</name>
<evidence type="ECO:0000313" key="1">
    <source>
        <dbReference type="EMBL" id="WAH35991.1"/>
    </source>
</evidence>
<accession>A0ABY6Z0U4</accession>
<gene>
    <name evidence="1" type="ORF">NZD86_17265</name>
</gene>
<organism evidence="1 2">
    <name type="scientific">Alicyclobacillus dauci</name>
    <dbReference type="NCBI Taxonomy" id="1475485"/>
    <lineage>
        <taxon>Bacteria</taxon>
        <taxon>Bacillati</taxon>
        <taxon>Bacillota</taxon>
        <taxon>Bacilli</taxon>
        <taxon>Bacillales</taxon>
        <taxon>Alicyclobacillaceae</taxon>
        <taxon>Alicyclobacillus</taxon>
    </lineage>
</organism>
<proteinExistence type="predicted"/>
<keyword evidence="2" id="KW-1185">Reference proteome</keyword>
<protein>
    <submittedName>
        <fullName evidence="1">Uncharacterized protein</fullName>
    </submittedName>
</protein>
<dbReference type="EMBL" id="CP104064">
    <property type="protein sequence ID" value="WAH35991.1"/>
    <property type="molecule type" value="Genomic_DNA"/>
</dbReference>